<protein>
    <submittedName>
        <fullName evidence="2">Uncharacterized protein</fullName>
    </submittedName>
</protein>
<keyword evidence="3" id="KW-1185">Reference proteome</keyword>
<comment type="caution">
    <text evidence="2">The sequence shown here is derived from an EMBL/GenBank/DDBJ whole genome shotgun (WGS) entry which is preliminary data.</text>
</comment>
<proteinExistence type="predicted"/>
<feature type="compositionally biased region" description="Polar residues" evidence="1">
    <location>
        <begin position="129"/>
        <end position="140"/>
    </location>
</feature>
<sequence>MIGALSQQIRGAAIDALFNGTEKITKAGLKAVPLDVAAGSPHFRGPRSPMTHENVRVLPFQVRPRPGEGIRSFIGRLAHANHLPPRYLRTYLCEPPEHLGLPSWTRLAAAAGRARRRWWPPGKRGAARSATQRYRPPTSSAARPCAVPRRAARRHTGNGIRGLQFRRPPAESAGRA</sequence>
<dbReference type="Proteomes" id="UP000325598">
    <property type="component" value="Unassembled WGS sequence"/>
</dbReference>
<name>A0A5J4LCA3_9ACTN</name>
<gene>
    <name evidence="2" type="ORF">San01_27310</name>
</gene>
<evidence type="ECO:0000256" key="1">
    <source>
        <dbReference type="SAM" id="MobiDB-lite"/>
    </source>
</evidence>
<dbReference type="AlphaFoldDB" id="A0A5J4LCA3"/>
<accession>A0A5J4LCA3</accession>
<reference evidence="2 3" key="1">
    <citation type="submission" date="2019-10" db="EMBL/GenBank/DDBJ databases">
        <title>Whole genome shotgun sequence of Streptomyces angustmyceticus NBRC 3934.</title>
        <authorList>
            <person name="Hosoyama A."/>
            <person name="Ichikawa N."/>
            <person name="Kimura A."/>
            <person name="Kitahashi Y."/>
            <person name="Komaki H."/>
            <person name="Uohara A."/>
        </authorList>
    </citation>
    <scope>NUCLEOTIDE SEQUENCE [LARGE SCALE GENOMIC DNA]</scope>
    <source>
        <strain evidence="2 3">NBRC 3934</strain>
    </source>
</reference>
<evidence type="ECO:0000313" key="2">
    <source>
        <dbReference type="EMBL" id="GES30244.1"/>
    </source>
</evidence>
<organism evidence="2 3">
    <name type="scientific">Streptomyces angustmyceticus</name>
    <dbReference type="NCBI Taxonomy" id="285578"/>
    <lineage>
        <taxon>Bacteria</taxon>
        <taxon>Bacillati</taxon>
        <taxon>Actinomycetota</taxon>
        <taxon>Actinomycetes</taxon>
        <taxon>Kitasatosporales</taxon>
        <taxon>Streptomycetaceae</taxon>
        <taxon>Streptomyces</taxon>
    </lineage>
</organism>
<dbReference type="EMBL" id="BLAG01000007">
    <property type="protein sequence ID" value="GES30244.1"/>
    <property type="molecule type" value="Genomic_DNA"/>
</dbReference>
<feature type="region of interest" description="Disordered" evidence="1">
    <location>
        <begin position="119"/>
        <end position="176"/>
    </location>
</feature>
<evidence type="ECO:0000313" key="3">
    <source>
        <dbReference type="Proteomes" id="UP000325598"/>
    </source>
</evidence>